<keyword evidence="3 5" id="KW-0067">ATP-binding</keyword>
<evidence type="ECO:0000259" key="4">
    <source>
        <dbReference type="PROSITE" id="PS50893"/>
    </source>
</evidence>
<dbReference type="InterPro" id="IPR003593">
    <property type="entry name" value="AAA+_ATPase"/>
</dbReference>
<keyword evidence="6" id="KW-1185">Reference proteome</keyword>
<dbReference type="InterPro" id="IPR015854">
    <property type="entry name" value="ABC_transpr_LolD-like"/>
</dbReference>
<dbReference type="InterPro" id="IPR003439">
    <property type="entry name" value="ABC_transporter-like_ATP-bd"/>
</dbReference>
<accession>A0ABY6GDR4</accession>
<evidence type="ECO:0000256" key="3">
    <source>
        <dbReference type="ARBA" id="ARBA00022840"/>
    </source>
</evidence>
<dbReference type="InterPro" id="IPR027417">
    <property type="entry name" value="P-loop_NTPase"/>
</dbReference>
<keyword evidence="2" id="KW-0547">Nucleotide-binding</keyword>
<evidence type="ECO:0000313" key="5">
    <source>
        <dbReference type="EMBL" id="UYG52830.1"/>
    </source>
</evidence>
<organism evidence="5 6">
    <name type="scientific">Comamonas endophytica</name>
    <dbReference type="NCBI Taxonomy" id="2949090"/>
    <lineage>
        <taxon>Bacteria</taxon>
        <taxon>Pseudomonadati</taxon>
        <taxon>Pseudomonadota</taxon>
        <taxon>Betaproteobacteria</taxon>
        <taxon>Burkholderiales</taxon>
        <taxon>Comamonadaceae</taxon>
        <taxon>Comamonas</taxon>
    </lineage>
</organism>
<dbReference type="EMBL" id="CP106881">
    <property type="protein sequence ID" value="UYG52830.1"/>
    <property type="molecule type" value="Genomic_DNA"/>
</dbReference>
<sequence length="238" mass="25511">MAGSLLQLEDLRFAWPGSTQDCLDIAALEVEAGESVFLHGPSGCGKSTLLSLLAGVLLPQAGRVALDGIEWKVLRPSARDRHRVDHVGYIFQQFNLLPYLSALENVLLPCRFSARRREAAQRLAGSPQAEAQRWLAGMGLDAAAWSRPAHALSVGQQQRVAAARALVGQPDLVIADEPTSALDEDRRDVFLDLLLSACASAGSALVFVSHDRRSAQRFARQVSLPGINRAARGAGEGA</sequence>
<dbReference type="Proteomes" id="UP001162800">
    <property type="component" value="Chromosome"/>
</dbReference>
<dbReference type="PANTHER" id="PTHR24220:SF611">
    <property type="entry name" value="ATP-BINDING COMPONENT OF ABC TRANSPORTER-RELATED"/>
    <property type="match status" value="1"/>
</dbReference>
<evidence type="ECO:0000313" key="6">
    <source>
        <dbReference type="Proteomes" id="UP001162800"/>
    </source>
</evidence>
<evidence type="ECO:0000256" key="2">
    <source>
        <dbReference type="ARBA" id="ARBA00022741"/>
    </source>
</evidence>
<dbReference type="Pfam" id="PF00005">
    <property type="entry name" value="ABC_tran"/>
    <property type="match status" value="1"/>
</dbReference>
<dbReference type="Gene3D" id="3.40.50.300">
    <property type="entry name" value="P-loop containing nucleotide triphosphate hydrolases"/>
    <property type="match status" value="1"/>
</dbReference>
<proteinExistence type="predicted"/>
<dbReference type="PROSITE" id="PS50893">
    <property type="entry name" value="ABC_TRANSPORTER_2"/>
    <property type="match status" value="1"/>
</dbReference>
<name>A0ABY6GDR4_9BURK</name>
<evidence type="ECO:0000256" key="1">
    <source>
        <dbReference type="ARBA" id="ARBA00022475"/>
    </source>
</evidence>
<protein>
    <submittedName>
        <fullName evidence="5">ATP-binding cassette domain-containing protein</fullName>
    </submittedName>
</protein>
<reference evidence="5" key="1">
    <citation type="submission" date="2022-09" db="EMBL/GenBank/DDBJ databases">
        <title>The complete genome of Acidovorax sp. 5MLIR.</title>
        <authorList>
            <person name="Liu L."/>
            <person name="Yue J."/>
            <person name="Yang F."/>
            <person name="Yuan J."/>
            <person name="Li L."/>
        </authorList>
    </citation>
    <scope>NUCLEOTIDE SEQUENCE</scope>
    <source>
        <strain evidence="5">5MLIR</strain>
    </source>
</reference>
<keyword evidence="1" id="KW-1003">Cell membrane</keyword>
<dbReference type="RefSeq" id="WP_231043309.1">
    <property type="nucleotide sequence ID" value="NZ_CP106881.1"/>
</dbReference>
<gene>
    <name evidence="5" type="ORF">M9799_06210</name>
</gene>
<keyword evidence="1" id="KW-0472">Membrane</keyword>
<dbReference type="SUPFAM" id="SSF52540">
    <property type="entry name" value="P-loop containing nucleoside triphosphate hydrolases"/>
    <property type="match status" value="1"/>
</dbReference>
<dbReference type="GO" id="GO:0005524">
    <property type="term" value="F:ATP binding"/>
    <property type="evidence" value="ECO:0007669"/>
    <property type="project" value="UniProtKB-KW"/>
</dbReference>
<dbReference type="SMART" id="SM00382">
    <property type="entry name" value="AAA"/>
    <property type="match status" value="1"/>
</dbReference>
<dbReference type="PANTHER" id="PTHR24220">
    <property type="entry name" value="IMPORT ATP-BINDING PROTEIN"/>
    <property type="match status" value="1"/>
</dbReference>
<feature type="domain" description="ABC transporter" evidence="4">
    <location>
        <begin position="6"/>
        <end position="234"/>
    </location>
</feature>